<dbReference type="PANTHER" id="PTHR31296:SF1">
    <property type="entry name" value="MITOCHONDRIAL PROTEIN C2ORF69"/>
    <property type="match status" value="1"/>
</dbReference>
<evidence type="ECO:0000313" key="2">
    <source>
        <dbReference type="EMBL" id="SPQ98739.1"/>
    </source>
</evidence>
<dbReference type="STRING" id="37360.A0A0G4IHT4"/>
<keyword evidence="2" id="KW-0496">Mitochondrion</keyword>
<organism evidence="1 3">
    <name type="scientific">Plasmodiophora brassicae</name>
    <name type="common">Clubroot disease agent</name>
    <dbReference type="NCBI Taxonomy" id="37360"/>
    <lineage>
        <taxon>Eukaryota</taxon>
        <taxon>Sar</taxon>
        <taxon>Rhizaria</taxon>
        <taxon>Endomyxa</taxon>
        <taxon>Phytomyxea</taxon>
        <taxon>Plasmodiophorida</taxon>
        <taxon>Plasmodiophoridae</taxon>
        <taxon>Plasmodiophora</taxon>
    </lineage>
</organism>
<dbReference type="GO" id="GO:0005739">
    <property type="term" value="C:mitochondrion"/>
    <property type="evidence" value="ECO:0007669"/>
    <property type="project" value="TreeGrafter"/>
</dbReference>
<dbReference type="OrthoDB" id="419333at2759"/>
<dbReference type="AlphaFoldDB" id="A0A0G4IHT4"/>
<keyword evidence="3" id="KW-1185">Reference proteome</keyword>
<accession>A0A0G4IHT4</accession>
<sequence>MRVRWTWLRSVEGWAGRRNDVLYGCRDAMGAGERARHLVVLFPGDLMASRDQDGDARAPSYEHAANDMLANDEDAGALVLVRPYDNSRGVAVYDNFVDVDEATGCALMQDPRGHATDHLFALLRNVHAQTGADVSRIVLSGFSRGGIVLNQMVAELAGRSMPHTLWNSVCGVRWLDPGNSPANGSFPLDPAAVDRFAGLCARQSVHVALAGTPFQWDNPSRPRTRQEMTTFVDLLRHRLPKHLLTVHYLHADAPPSIEKHFDVLAARLRPTAADPHA</sequence>
<dbReference type="PANTHER" id="PTHR31296">
    <property type="entry name" value="UPF0565 PROTEIN C2ORF69"/>
    <property type="match status" value="1"/>
</dbReference>
<dbReference type="EMBL" id="OVEO01000010">
    <property type="protein sequence ID" value="SPQ98739.1"/>
    <property type="molecule type" value="Genomic_DNA"/>
</dbReference>
<name>A0A0G4IHT4_PLABS</name>
<evidence type="ECO:0000313" key="3">
    <source>
        <dbReference type="Proteomes" id="UP000039324"/>
    </source>
</evidence>
<dbReference type="Gene3D" id="3.40.50.1820">
    <property type="entry name" value="alpha/beta hydrolase"/>
    <property type="match status" value="1"/>
</dbReference>
<dbReference type="SUPFAM" id="SSF53474">
    <property type="entry name" value="alpha/beta-Hydrolases"/>
    <property type="match status" value="1"/>
</dbReference>
<evidence type="ECO:0000313" key="1">
    <source>
        <dbReference type="EMBL" id="CEO94773.1"/>
    </source>
</evidence>
<reference evidence="2 4" key="2">
    <citation type="submission" date="2018-03" db="EMBL/GenBank/DDBJ databases">
        <authorList>
            <person name="Fogelqvist J."/>
        </authorList>
    </citation>
    <scope>NUCLEOTIDE SEQUENCE [LARGE SCALE GENOMIC DNA]</scope>
</reference>
<reference evidence="1 3" key="1">
    <citation type="submission" date="2015-02" db="EMBL/GenBank/DDBJ databases">
        <authorList>
            <person name="Chooi Y.-H."/>
        </authorList>
    </citation>
    <scope>NUCLEOTIDE SEQUENCE [LARGE SCALE GENOMIC DNA]</scope>
    <source>
        <strain evidence="1">E3</strain>
    </source>
</reference>
<proteinExistence type="predicted"/>
<dbReference type="Proteomes" id="UP000039324">
    <property type="component" value="Unassembled WGS sequence"/>
</dbReference>
<gene>
    <name evidence="1" type="ORF">PBRA_003586</name>
    <name evidence="2" type="ORF">PLBR_LOCUS5954</name>
</gene>
<dbReference type="InterPro" id="IPR018881">
    <property type="entry name" value="C2orf69_mit"/>
</dbReference>
<geneLocation type="mitochondrion" evidence="2"/>
<dbReference type="EMBL" id="CDSF01000002">
    <property type="protein sequence ID" value="CEO94773.1"/>
    <property type="molecule type" value="Genomic_DNA"/>
</dbReference>
<dbReference type="Pfam" id="PF10561">
    <property type="entry name" value="C2orf69"/>
    <property type="match status" value="1"/>
</dbReference>
<dbReference type="InterPro" id="IPR029058">
    <property type="entry name" value="AB_hydrolase_fold"/>
</dbReference>
<evidence type="ECO:0000313" key="4">
    <source>
        <dbReference type="Proteomes" id="UP000290189"/>
    </source>
</evidence>
<dbReference type="Proteomes" id="UP000290189">
    <property type="component" value="Unassembled WGS sequence"/>
</dbReference>
<protein>
    <submittedName>
        <fullName evidence="1">Uncharacterized protein</fullName>
    </submittedName>
</protein>